<evidence type="ECO:0000256" key="3">
    <source>
        <dbReference type="ARBA" id="ARBA00023163"/>
    </source>
</evidence>
<dbReference type="Proteomes" id="UP001565220">
    <property type="component" value="Unassembled WGS sequence"/>
</dbReference>
<dbReference type="Gene3D" id="1.10.10.10">
    <property type="entry name" value="Winged helix-like DNA-binding domain superfamily/Winged helix DNA-binding domain"/>
    <property type="match status" value="1"/>
</dbReference>
<dbReference type="InterPro" id="IPR008920">
    <property type="entry name" value="TF_FadR/GntR_C"/>
</dbReference>
<dbReference type="InterPro" id="IPR036390">
    <property type="entry name" value="WH_DNA-bd_sf"/>
</dbReference>
<feature type="domain" description="HTH gntR-type" evidence="4">
    <location>
        <begin position="5"/>
        <end position="73"/>
    </location>
</feature>
<dbReference type="InterPro" id="IPR000524">
    <property type="entry name" value="Tscrpt_reg_HTH_GntR"/>
</dbReference>
<keyword evidence="2" id="KW-0238">DNA-binding</keyword>
<dbReference type="CDD" id="cd07377">
    <property type="entry name" value="WHTH_GntR"/>
    <property type="match status" value="1"/>
</dbReference>
<dbReference type="Pfam" id="PF00392">
    <property type="entry name" value="GntR"/>
    <property type="match status" value="1"/>
</dbReference>
<keyword evidence="3" id="KW-0804">Transcription</keyword>
<dbReference type="PANTHER" id="PTHR43537:SF5">
    <property type="entry name" value="UXU OPERON TRANSCRIPTIONAL REGULATOR"/>
    <property type="match status" value="1"/>
</dbReference>
<dbReference type="SMART" id="SM00345">
    <property type="entry name" value="HTH_GNTR"/>
    <property type="match status" value="1"/>
</dbReference>
<dbReference type="PROSITE" id="PS50949">
    <property type="entry name" value="HTH_GNTR"/>
    <property type="match status" value="1"/>
</dbReference>
<dbReference type="Pfam" id="PF07729">
    <property type="entry name" value="FCD"/>
    <property type="match status" value="1"/>
</dbReference>
<evidence type="ECO:0000256" key="1">
    <source>
        <dbReference type="ARBA" id="ARBA00023015"/>
    </source>
</evidence>
<dbReference type="PRINTS" id="PR00035">
    <property type="entry name" value="HTHGNTR"/>
</dbReference>
<evidence type="ECO:0000256" key="2">
    <source>
        <dbReference type="ARBA" id="ARBA00023125"/>
    </source>
</evidence>
<dbReference type="SUPFAM" id="SSF48008">
    <property type="entry name" value="GntR ligand-binding domain-like"/>
    <property type="match status" value="1"/>
</dbReference>
<keyword evidence="6" id="KW-1185">Reference proteome</keyword>
<gene>
    <name evidence="5" type="ORF">AB8S09_13970</name>
</gene>
<dbReference type="InterPro" id="IPR011711">
    <property type="entry name" value="GntR_C"/>
</dbReference>
<keyword evidence="1" id="KW-0805">Transcription regulation</keyword>
<dbReference type="PANTHER" id="PTHR43537">
    <property type="entry name" value="TRANSCRIPTIONAL REGULATOR, GNTR FAMILY"/>
    <property type="match status" value="1"/>
</dbReference>
<reference evidence="5 6" key="1">
    <citation type="submission" date="2024-08" db="EMBL/GenBank/DDBJ databases">
        <title>Clostridium lapicellarii sp. nov., and Clostridium renhuaiense sp. nov., two species isolated from the mud in a fermentation cellar used for producing sauce-flavour Chinese liquors.</title>
        <authorList>
            <person name="Yang F."/>
            <person name="Wang H."/>
            <person name="Chen L.Q."/>
            <person name="Zhou N."/>
            <person name="Lu J.J."/>
            <person name="Pu X.X."/>
            <person name="Wan B."/>
            <person name="Wang L."/>
            <person name="Liu S.J."/>
        </authorList>
    </citation>
    <scope>NUCLEOTIDE SEQUENCE [LARGE SCALE GENOMIC DNA]</scope>
    <source>
        <strain evidence="5 6">MT-113</strain>
    </source>
</reference>
<dbReference type="SMART" id="SM00895">
    <property type="entry name" value="FCD"/>
    <property type="match status" value="1"/>
</dbReference>
<dbReference type="InterPro" id="IPR036388">
    <property type="entry name" value="WH-like_DNA-bd_sf"/>
</dbReference>
<proteinExistence type="predicted"/>
<dbReference type="Gene3D" id="1.20.120.530">
    <property type="entry name" value="GntR ligand-binding domain-like"/>
    <property type="match status" value="1"/>
</dbReference>
<evidence type="ECO:0000313" key="5">
    <source>
        <dbReference type="EMBL" id="MEY8764727.1"/>
    </source>
</evidence>
<name>A0ABV4E0P6_9CLOT</name>
<accession>A0ABV4E0P6</accession>
<protein>
    <submittedName>
        <fullName evidence="5">FadR/GntR family transcriptional regulator</fullName>
    </submittedName>
</protein>
<organism evidence="5 6">
    <name type="scientific">Clostridium lapidicellarium</name>
    <dbReference type="NCBI Taxonomy" id="3240931"/>
    <lineage>
        <taxon>Bacteria</taxon>
        <taxon>Bacillati</taxon>
        <taxon>Bacillota</taxon>
        <taxon>Clostridia</taxon>
        <taxon>Eubacteriales</taxon>
        <taxon>Clostridiaceae</taxon>
        <taxon>Clostridium</taxon>
    </lineage>
</organism>
<sequence>MNNKMPLAQSVAKDIADMIKKKNMKAGDKLPSENELVKLLNVSRSTLREALKILTSRNILFTRQGSGIFVSENTGMVKDPFGLEFLGSEKLILDMFDTRLILEPEIAALAAVNASKGDIEKIMVQCDEVERAISENIPYADKDAMFHNLIGKASGNTVINHIIPILHNSIQNSIDYTNNALIRNTVYYHRRIAEAIGDRDSLGAKYSMICHINANRQYVIDKIRGKGNSAKK</sequence>
<comment type="caution">
    <text evidence="5">The sequence shown here is derived from an EMBL/GenBank/DDBJ whole genome shotgun (WGS) entry which is preliminary data.</text>
</comment>
<dbReference type="SUPFAM" id="SSF46785">
    <property type="entry name" value="Winged helix' DNA-binding domain"/>
    <property type="match status" value="1"/>
</dbReference>
<evidence type="ECO:0000313" key="6">
    <source>
        <dbReference type="Proteomes" id="UP001565220"/>
    </source>
</evidence>
<evidence type="ECO:0000259" key="4">
    <source>
        <dbReference type="PROSITE" id="PS50949"/>
    </source>
</evidence>
<dbReference type="EMBL" id="JBGFFE010000027">
    <property type="protein sequence ID" value="MEY8764727.1"/>
    <property type="molecule type" value="Genomic_DNA"/>
</dbReference>
<dbReference type="RefSeq" id="WP_294183879.1">
    <property type="nucleotide sequence ID" value="NZ_JBGFFE010000027.1"/>
</dbReference>